<dbReference type="OrthoDB" id="879838at2"/>
<accession>F2IJH3</accession>
<dbReference type="EMBL" id="CP002542">
    <property type="protein sequence ID" value="AEA42861.1"/>
    <property type="molecule type" value="Genomic_DNA"/>
</dbReference>
<dbReference type="RefSeq" id="WP_013685633.1">
    <property type="nucleotide sequence ID" value="NC_015321.1"/>
</dbReference>
<dbReference type="InterPro" id="IPR046582">
    <property type="entry name" value="DUF6630"/>
</dbReference>
<dbReference type="STRING" id="755732.Fluta_0860"/>
<dbReference type="KEGG" id="fte:Fluta_0860"/>
<protein>
    <recommendedName>
        <fullName evidence="1">DUF6630 domain-containing protein</fullName>
    </recommendedName>
</protein>
<dbReference type="HOGENOM" id="CLU_1592118_0_0_10"/>
<reference evidence="2 3" key="1">
    <citation type="journal article" date="2011" name="Stand. Genomic Sci.">
        <title>Complete genome sequence of the gliding freshwater bacterium Fluviicola taffensis type strain (RW262).</title>
        <authorList>
            <person name="Woyke T."/>
            <person name="Chertkov O."/>
            <person name="Lapidus A."/>
            <person name="Nolan M."/>
            <person name="Lucas S."/>
            <person name="Del Rio T.G."/>
            <person name="Tice H."/>
            <person name="Cheng J.F."/>
            <person name="Tapia R."/>
            <person name="Han C."/>
            <person name="Goodwin L."/>
            <person name="Pitluck S."/>
            <person name="Liolios K."/>
            <person name="Pagani I."/>
            <person name="Ivanova N."/>
            <person name="Huntemann M."/>
            <person name="Mavromatis K."/>
            <person name="Mikhailova N."/>
            <person name="Pati A."/>
            <person name="Chen A."/>
            <person name="Palaniappan K."/>
            <person name="Land M."/>
            <person name="Hauser L."/>
            <person name="Brambilla E.M."/>
            <person name="Rohde M."/>
            <person name="Mwirichia R."/>
            <person name="Sikorski J."/>
            <person name="Tindall B.J."/>
            <person name="Goker M."/>
            <person name="Bristow J."/>
            <person name="Eisen J.A."/>
            <person name="Markowitz V."/>
            <person name="Hugenholtz P."/>
            <person name="Klenk H.P."/>
            <person name="Kyrpides N.C."/>
        </authorList>
    </citation>
    <scope>NUCLEOTIDE SEQUENCE [LARGE SCALE GENOMIC DNA]</scope>
    <source>
        <strain evidence="3">DSM 16823 / RW262 / RW262</strain>
    </source>
</reference>
<sequence>MNTEKNYFNLLIALTNDESFSKHLASELLESDTNPSDFFNKHQEEYFSNRGISVPGNKEQTVCYLLDKLDEKDFLYELDWKADSDELNYALKLLSKGKIETDLFSEEDAEDADGMFELIFDAEERLEEYDFAIVQFPLDSDSNPIALVPLERGEEIQTMIDELFDAE</sequence>
<dbReference type="AlphaFoldDB" id="F2IJH3"/>
<feature type="domain" description="DUF6630" evidence="1">
    <location>
        <begin position="11"/>
        <end position="162"/>
    </location>
</feature>
<evidence type="ECO:0000259" key="1">
    <source>
        <dbReference type="Pfam" id="PF20335"/>
    </source>
</evidence>
<dbReference type="Proteomes" id="UP000007463">
    <property type="component" value="Chromosome"/>
</dbReference>
<proteinExistence type="predicted"/>
<gene>
    <name evidence="2" type="ordered locus">Fluta_0860</name>
</gene>
<dbReference type="Pfam" id="PF20335">
    <property type="entry name" value="DUF6630"/>
    <property type="match status" value="1"/>
</dbReference>
<organism evidence="2 3">
    <name type="scientific">Fluviicola taffensis (strain DSM 16823 / NCIMB 13979 / RW262)</name>
    <dbReference type="NCBI Taxonomy" id="755732"/>
    <lineage>
        <taxon>Bacteria</taxon>
        <taxon>Pseudomonadati</taxon>
        <taxon>Bacteroidota</taxon>
        <taxon>Flavobacteriia</taxon>
        <taxon>Flavobacteriales</taxon>
        <taxon>Crocinitomicaceae</taxon>
        <taxon>Fluviicola</taxon>
    </lineage>
</organism>
<evidence type="ECO:0000313" key="3">
    <source>
        <dbReference type="Proteomes" id="UP000007463"/>
    </source>
</evidence>
<name>F2IJH3_FLUTR</name>
<keyword evidence="3" id="KW-1185">Reference proteome</keyword>
<evidence type="ECO:0000313" key="2">
    <source>
        <dbReference type="EMBL" id="AEA42861.1"/>
    </source>
</evidence>
<reference evidence="3" key="2">
    <citation type="submission" date="2011-02" db="EMBL/GenBank/DDBJ databases">
        <title>The complete genome of Fluviicola taffensis DSM 16823.</title>
        <authorList>
            <consortium name="US DOE Joint Genome Institute (JGI-PGF)"/>
            <person name="Lucas S."/>
            <person name="Copeland A."/>
            <person name="Lapidus A."/>
            <person name="Bruce D."/>
            <person name="Goodwin L."/>
            <person name="Pitluck S."/>
            <person name="Kyrpides N."/>
            <person name="Mavromatis K."/>
            <person name="Ivanova N."/>
            <person name="Mikhailova N."/>
            <person name="Pagani I."/>
            <person name="Chertkov O."/>
            <person name="Detter J.C."/>
            <person name="Han C."/>
            <person name="Tapia R."/>
            <person name="Land M."/>
            <person name="Hauser L."/>
            <person name="Markowitz V."/>
            <person name="Cheng J.-F."/>
            <person name="Hugenholtz P."/>
            <person name="Woyke T."/>
            <person name="Wu D."/>
            <person name="Tindall B."/>
            <person name="Pomrenke H.G."/>
            <person name="Brambilla E."/>
            <person name="Klenk H.-P."/>
            <person name="Eisen J.A."/>
        </authorList>
    </citation>
    <scope>NUCLEOTIDE SEQUENCE [LARGE SCALE GENOMIC DNA]</scope>
    <source>
        <strain evidence="3">DSM 16823 / RW262 / RW262</strain>
    </source>
</reference>